<reference evidence="1" key="1">
    <citation type="submission" date="2018-02" db="EMBL/GenBank/DDBJ databases">
        <title>Rhizophora mucronata_Transcriptome.</title>
        <authorList>
            <person name="Meera S.P."/>
            <person name="Sreeshan A."/>
            <person name="Augustine A."/>
        </authorList>
    </citation>
    <scope>NUCLEOTIDE SEQUENCE</scope>
    <source>
        <tissue evidence="1">Leaf</tissue>
    </source>
</reference>
<proteinExistence type="predicted"/>
<sequence length="22" mass="2570">MDSEGTYLCLSLIYLQHPLLPY</sequence>
<name>A0A2P2QYY8_RHIMU</name>
<organism evidence="1">
    <name type="scientific">Rhizophora mucronata</name>
    <name type="common">Asiatic mangrove</name>
    <dbReference type="NCBI Taxonomy" id="61149"/>
    <lineage>
        <taxon>Eukaryota</taxon>
        <taxon>Viridiplantae</taxon>
        <taxon>Streptophyta</taxon>
        <taxon>Embryophyta</taxon>
        <taxon>Tracheophyta</taxon>
        <taxon>Spermatophyta</taxon>
        <taxon>Magnoliopsida</taxon>
        <taxon>eudicotyledons</taxon>
        <taxon>Gunneridae</taxon>
        <taxon>Pentapetalae</taxon>
        <taxon>rosids</taxon>
        <taxon>fabids</taxon>
        <taxon>Malpighiales</taxon>
        <taxon>Rhizophoraceae</taxon>
        <taxon>Rhizophora</taxon>
    </lineage>
</organism>
<accession>A0A2P2QYY8</accession>
<protein>
    <submittedName>
        <fullName evidence="1">Uncharacterized protein</fullName>
    </submittedName>
</protein>
<dbReference type="AlphaFoldDB" id="A0A2P2QYY8"/>
<evidence type="ECO:0000313" key="1">
    <source>
        <dbReference type="EMBL" id="MBX72236.1"/>
    </source>
</evidence>
<dbReference type="EMBL" id="GGEC01091752">
    <property type="protein sequence ID" value="MBX72236.1"/>
    <property type="molecule type" value="Transcribed_RNA"/>
</dbReference>